<dbReference type="EMBL" id="LR797061">
    <property type="protein sequence ID" value="CAB4184821.1"/>
    <property type="molecule type" value="Genomic_DNA"/>
</dbReference>
<proteinExistence type="predicted"/>
<organism evidence="1">
    <name type="scientific">uncultured Caudovirales phage</name>
    <dbReference type="NCBI Taxonomy" id="2100421"/>
    <lineage>
        <taxon>Viruses</taxon>
        <taxon>Duplodnaviria</taxon>
        <taxon>Heunggongvirae</taxon>
        <taxon>Uroviricota</taxon>
        <taxon>Caudoviricetes</taxon>
        <taxon>Peduoviridae</taxon>
        <taxon>Maltschvirus</taxon>
        <taxon>Maltschvirus maltsch</taxon>
    </lineage>
</organism>
<evidence type="ECO:0000313" key="1">
    <source>
        <dbReference type="EMBL" id="CAB4184821.1"/>
    </source>
</evidence>
<gene>
    <name evidence="1" type="ORF">UFOVP1122_35</name>
</gene>
<reference evidence="1" key="1">
    <citation type="submission" date="2020-05" db="EMBL/GenBank/DDBJ databases">
        <authorList>
            <person name="Chiriac C."/>
            <person name="Salcher M."/>
            <person name="Ghai R."/>
            <person name="Kavagutti S V."/>
        </authorList>
    </citation>
    <scope>NUCLEOTIDE SEQUENCE</scope>
</reference>
<protein>
    <submittedName>
        <fullName evidence="1">Uncharacterized protein</fullName>
    </submittedName>
</protein>
<accession>A0A6J5QTT9</accession>
<sequence length="74" mass="8357">MKFHLNKIESQRLAALPAGSKVKVVPYQSSPIRYRAVAVVRGPLVVINNMVDAPRLWLATARKEFPHLTYTEVI</sequence>
<name>A0A6J5QTT9_9CAUD</name>